<gene>
    <name evidence="1" type="ORF">S01H4_65533</name>
</gene>
<proteinExistence type="predicted"/>
<name>X1DZQ5_9ZZZZ</name>
<protein>
    <submittedName>
        <fullName evidence="1">Uncharacterized protein</fullName>
    </submittedName>
</protein>
<organism evidence="1">
    <name type="scientific">marine sediment metagenome</name>
    <dbReference type="NCBI Taxonomy" id="412755"/>
    <lineage>
        <taxon>unclassified sequences</taxon>
        <taxon>metagenomes</taxon>
        <taxon>ecological metagenomes</taxon>
    </lineage>
</organism>
<comment type="caution">
    <text evidence="1">The sequence shown here is derived from an EMBL/GenBank/DDBJ whole genome shotgun (WGS) entry which is preliminary data.</text>
</comment>
<dbReference type="AlphaFoldDB" id="X1DZQ5"/>
<dbReference type="EMBL" id="BART01040143">
    <property type="protein sequence ID" value="GAH26476.1"/>
    <property type="molecule type" value="Genomic_DNA"/>
</dbReference>
<evidence type="ECO:0000313" key="1">
    <source>
        <dbReference type="EMBL" id="GAH26476.1"/>
    </source>
</evidence>
<accession>X1DZQ5</accession>
<reference evidence="1" key="1">
    <citation type="journal article" date="2014" name="Front. Microbiol.">
        <title>High frequency of phylogenetically diverse reductive dehalogenase-homologous genes in deep subseafloor sedimentary metagenomes.</title>
        <authorList>
            <person name="Kawai M."/>
            <person name="Futagami T."/>
            <person name="Toyoda A."/>
            <person name="Takaki Y."/>
            <person name="Nishi S."/>
            <person name="Hori S."/>
            <person name="Arai W."/>
            <person name="Tsubouchi T."/>
            <person name="Morono Y."/>
            <person name="Uchiyama I."/>
            <person name="Ito T."/>
            <person name="Fujiyama A."/>
            <person name="Inagaki F."/>
            <person name="Takami H."/>
        </authorList>
    </citation>
    <scope>NUCLEOTIDE SEQUENCE</scope>
    <source>
        <strain evidence="1">Expedition CK06-06</strain>
    </source>
</reference>
<sequence>CLCNADSLDATAGSAKMNNRDWDFALGSLGDPLSDINHWMLLPIAECHKELIDEYSRGERGISVDEDGKIRGSPPN</sequence>
<feature type="non-terminal residue" evidence="1">
    <location>
        <position position="1"/>
    </location>
</feature>